<evidence type="ECO:0000256" key="2">
    <source>
        <dbReference type="ARBA" id="ARBA00008655"/>
    </source>
</evidence>
<keyword evidence="7" id="KW-1208">Phospholipid metabolism</keyword>
<dbReference type="OrthoDB" id="417078at2759"/>
<dbReference type="PANTHER" id="PTHR10434:SF64">
    <property type="entry name" value="1-ACYL-SN-GLYCEROL-3-PHOSPHATE ACYLTRANSFERASE-RELATED"/>
    <property type="match status" value="1"/>
</dbReference>
<comment type="pathway">
    <text evidence="1">Lipid metabolism.</text>
</comment>
<dbReference type="GO" id="GO:0006654">
    <property type="term" value="P:phosphatidic acid biosynthetic process"/>
    <property type="evidence" value="ECO:0007669"/>
    <property type="project" value="TreeGrafter"/>
</dbReference>
<proteinExistence type="inferred from homology"/>
<evidence type="ECO:0000256" key="1">
    <source>
        <dbReference type="ARBA" id="ARBA00005189"/>
    </source>
</evidence>
<keyword evidence="5 7" id="KW-0443">Lipid metabolism</keyword>
<dbReference type="NCBIfam" id="TIGR00530">
    <property type="entry name" value="AGP_acyltrn"/>
    <property type="match status" value="1"/>
</dbReference>
<comment type="catalytic activity">
    <reaction evidence="7">
        <text>a 1-acyl-sn-glycero-3-phosphate + an acyl-CoA = a 1,2-diacyl-sn-glycero-3-phosphate + CoA</text>
        <dbReference type="Rhea" id="RHEA:19709"/>
        <dbReference type="ChEBI" id="CHEBI:57287"/>
        <dbReference type="ChEBI" id="CHEBI:57970"/>
        <dbReference type="ChEBI" id="CHEBI:58342"/>
        <dbReference type="ChEBI" id="CHEBI:58608"/>
        <dbReference type="EC" id="2.3.1.51"/>
    </reaction>
</comment>
<evidence type="ECO:0000256" key="5">
    <source>
        <dbReference type="ARBA" id="ARBA00023098"/>
    </source>
</evidence>
<keyword evidence="7" id="KW-0594">Phospholipid biosynthesis</keyword>
<dbReference type="Proteomes" id="UP000747110">
    <property type="component" value="Unassembled WGS sequence"/>
</dbReference>
<evidence type="ECO:0000256" key="7">
    <source>
        <dbReference type="RuleBase" id="RU361267"/>
    </source>
</evidence>
<dbReference type="GO" id="GO:0003841">
    <property type="term" value="F:1-acylglycerol-3-phosphate O-acyltransferase activity"/>
    <property type="evidence" value="ECO:0007669"/>
    <property type="project" value="UniProtKB-UniRule"/>
</dbReference>
<keyword evidence="6 7" id="KW-0012">Acyltransferase</keyword>
<dbReference type="InterPro" id="IPR002123">
    <property type="entry name" value="Plipid/glycerol_acylTrfase"/>
</dbReference>
<evidence type="ECO:0000256" key="4">
    <source>
        <dbReference type="ARBA" id="ARBA00022679"/>
    </source>
</evidence>
<organism evidence="8 9">
    <name type="scientific">Volvox reticuliferus</name>
    <dbReference type="NCBI Taxonomy" id="1737510"/>
    <lineage>
        <taxon>Eukaryota</taxon>
        <taxon>Viridiplantae</taxon>
        <taxon>Chlorophyta</taxon>
        <taxon>core chlorophytes</taxon>
        <taxon>Chlorophyceae</taxon>
        <taxon>CS clade</taxon>
        <taxon>Chlamydomonadales</taxon>
        <taxon>Volvocaceae</taxon>
        <taxon>Volvox</taxon>
    </lineage>
</organism>
<dbReference type="Pfam" id="PF01553">
    <property type="entry name" value="Acyltransferase"/>
    <property type="match status" value="1"/>
</dbReference>
<dbReference type="GO" id="GO:0016020">
    <property type="term" value="C:membrane"/>
    <property type="evidence" value="ECO:0007669"/>
    <property type="project" value="InterPro"/>
</dbReference>
<dbReference type="InterPro" id="IPR004552">
    <property type="entry name" value="AGP_acyltrans"/>
</dbReference>
<keyword evidence="4 7" id="KW-0808">Transferase</keyword>
<dbReference type="EMBL" id="BNCP01000006">
    <property type="protein sequence ID" value="GIL74286.1"/>
    <property type="molecule type" value="Genomic_DNA"/>
</dbReference>
<gene>
    <name evidence="8" type="ORF">Vretifemale_4342</name>
</gene>
<keyword evidence="9" id="KW-1185">Reference proteome</keyword>
<keyword evidence="3 7" id="KW-0444">Lipid biosynthesis</keyword>
<evidence type="ECO:0000256" key="3">
    <source>
        <dbReference type="ARBA" id="ARBA00022516"/>
    </source>
</evidence>
<comment type="domain">
    <text evidence="7">The HXXXXD motif is essential for acyltransferase activity and may constitute the binding site for the phosphate moiety of the glycerol-3-phosphate.</text>
</comment>
<dbReference type="PANTHER" id="PTHR10434">
    <property type="entry name" value="1-ACYL-SN-GLYCEROL-3-PHOSPHATE ACYLTRANSFERASE"/>
    <property type="match status" value="1"/>
</dbReference>
<evidence type="ECO:0000256" key="6">
    <source>
        <dbReference type="ARBA" id="ARBA00023315"/>
    </source>
</evidence>
<name>A0A8J4G2I1_9CHLO</name>
<dbReference type="SUPFAM" id="SSF69593">
    <property type="entry name" value="Glycerol-3-phosphate (1)-acyltransferase"/>
    <property type="match status" value="1"/>
</dbReference>
<evidence type="ECO:0000313" key="8">
    <source>
        <dbReference type="EMBL" id="GIL74286.1"/>
    </source>
</evidence>
<dbReference type="CDD" id="cd07989">
    <property type="entry name" value="LPLAT_AGPAT-like"/>
    <property type="match status" value="1"/>
</dbReference>
<dbReference type="AlphaFoldDB" id="A0A8J4G2I1"/>
<comment type="caution">
    <text evidence="8">The sequence shown here is derived from an EMBL/GenBank/DDBJ whole genome shotgun (WGS) entry which is preliminary data.</text>
</comment>
<reference evidence="8" key="1">
    <citation type="journal article" date="2021" name="Proc. Natl. Acad. Sci. U.S.A.">
        <title>Three genomes in the algal genus Volvox reveal the fate of a haploid sex-determining region after a transition to homothallism.</title>
        <authorList>
            <person name="Yamamoto K."/>
            <person name="Hamaji T."/>
            <person name="Kawai-Toyooka H."/>
            <person name="Matsuzaki R."/>
            <person name="Takahashi F."/>
            <person name="Nishimura Y."/>
            <person name="Kawachi M."/>
            <person name="Noguchi H."/>
            <person name="Minakuchi Y."/>
            <person name="Umen J.G."/>
            <person name="Toyoda A."/>
            <person name="Nozaki H."/>
        </authorList>
    </citation>
    <scope>NUCLEOTIDE SEQUENCE</scope>
    <source>
        <strain evidence="8">NIES-3786</strain>
    </source>
</reference>
<evidence type="ECO:0000313" key="9">
    <source>
        <dbReference type="Proteomes" id="UP000747110"/>
    </source>
</evidence>
<dbReference type="EC" id="2.3.1.51" evidence="7"/>
<accession>A0A8J4G2I1</accession>
<comment type="similarity">
    <text evidence="2 7">Belongs to the 1-acyl-sn-glycerol-3-phosphate acyltransferase family.</text>
</comment>
<protein>
    <recommendedName>
        <fullName evidence="7">1-acyl-sn-glycerol-3-phosphate acyltransferase</fullName>
        <ecNumber evidence="7">2.3.1.51</ecNumber>
    </recommendedName>
</protein>
<sequence length="335" mass="36730">MVASSVMRPRCVALAYAPGRPTVPIPPKHSTARMPNHYGFLRGERRGLYAPAHAETGSKPDMRCQAAAASIPASDADAAPQPNELLAKVRAILFFSWSFALSLPLFVTMLVMAPFVMAFDKFRRLGQHFVNNIWACVSTGPFYRVTIEGRENLPPPERPVVYVANHQSFLDIYSLFHLQRPFKFISKTSNFLIPIIGWSMFLTGHVMINRVDRRSQLKCLQQCRELLEQGAPVLFFPEGTRSLDCRMAGFKKGAFSVAAKAGVDIVPITLVGTGALMPSGKESQLRPGEVRIVVHKPIPSAGRNADQLCDEARAAVASAMPPELVGSATAMLPDE</sequence>
<dbReference type="SMART" id="SM00563">
    <property type="entry name" value="PlsC"/>
    <property type="match status" value="1"/>
</dbReference>